<dbReference type="PANTHER" id="PTHR30204:SF93">
    <property type="entry name" value="HTH MERR-TYPE DOMAIN-CONTAINING PROTEIN"/>
    <property type="match status" value="1"/>
</dbReference>
<evidence type="ECO:0000313" key="3">
    <source>
        <dbReference type="EMBL" id="GAC47715.1"/>
    </source>
</evidence>
<dbReference type="Gene3D" id="1.10.1660.10">
    <property type="match status" value="1"/>
</dbReference>
<dbReference type="SMART" id="SM00422">
    <property type="entry name" value="HTH_MERR"/>
    <property type="match status" value="1"/>
</dbReference>
<dbReference type="InterPro" id="IPR009061">
    <property type="entry name" value="DNA-bd_dom_put_sf"/>
</dbReference>
<comment type="caution">
    <text evidence="3">The sequence shown here is derived from an EMBL/GenBank/DDBJ whole genome shotgun (WGS) entry which is preliminary data.</text>
</comment>
<gene>
    <name evidence="3" type="ORF">GOACH_04_01110</name>
</gene>
<keyword evidence="4" id="KW-1185">Reference proteome</keyword>
<dbReference type="RefSeq" id="WP_005171609.1">
    <property type="nucleotide sequence ID" value="NZ_BANR01000004.1"/>
</dbReference>
<name>L7KFQ1_9ACTN</name>
<dbReference type="eggNOG" id="COG1413">
    <property type="taxonomic scope" value="Bacteria"/>
</dbReference>
<dbReference type="Gene3D" id="1.25.10.10">
    <property type="entry name" value="Leucine-rich Repeat Variant"/>
    <property type="match status" value="1"/>
</dbReference>
<protein>
    <submittedName>
        <fullName evidence="3">Putative MerR family transcriptional regulator</fullName>
    </submittedName>
</protein>
<evidence type="ECO:0000313" key="4">
    <source>
        <dbReference type="Proteomes" id="UP000010988"/>
    </source>
</evidence>
<dbReference type="PANTHER" id="PTHR30204">
    <property type="entry name" value="REDOX-CYCLING DRUG-SENSING TRANSCRIPTIONAL ACTIVATOR SOXR"/>
    <property type="match status" value="1"/>
</dbReference>
<organism evidence="3 4">
    <name type="scientific">Gordonia aichiensis NBRC 108223</name>
    <dbReference type="NCBI Taxonomy" id="1220583"/>
    <lineage>
        <taxon>Bacteria</taxon>
        <taxon>Bacillati</taxon>
        <taxon>Actinomycetota</taxon>
        <taxon>Actinomycetes</taxon>
        <taxon>Mycobacteriales</taxon>
        <taxon>Gordoniaceae</taxon>
        <taxon>Gordonia</taxon>
    </lineage>
</organism>
<dbReference type="OrthoDB" id="9808480at2"/>
<dbReference type="eggNOG" id="COG0789">
    <property type="taxonomic scope" value="Bacteria"/>
</dbReference>
<dbReference type="Proteomes" id="UP000010988">
    <property type="component" value="Unassembled WGS sequence"/>
</dbReference>
<dbReference type="InterPro" id="IPR011989">
    <property type="entry name" value="ARM-like"/>
</dbReference>
<dbReference type="PRINTS" id="PR00040">
    <property type="entry name" value="HTHMERR"/>
</dbReference>
<proteinExistence type="predicted"/>
<dbReference type="GO" id="GO:0003700">
    <property type="term" value="F:DNA-binding transcription factor activity"/>
    <property type="evidence" value="ECO:0007669"/>
    <property type="project" value="InterPro"/>
</dbReference>
<dbReference type="InterPro" id="IPR047057">
    <property type="entry name" value="MerR_fam"/>
</dbReference>
<dbReference type="PROSITE" id="PS00552">
    <property type="entry name" value="HTH_MERR_1"/>
    <property type="match status" value="1"/>
</dbReference>
<dbReference type="Pfam" id="PF13411">
    <property type="entry name" value="MerR_1"/>
    <property type="match status" value="1"/>
</dbReference>
<evidence type="ECO:0000256" key="1">
    <source>
        <dbReference type="ARBA" id="ARBA00023125"/>
    </source>
</evidence>
<dbReference type="InterPro" id="IPR016024">
    <property type="entry name" value="ARM-type_fold"/>
</dbReference>
<accession>L7KFQ1</accession>
<dbReference type="InterPro" id="IPR004155">
    <property type="entry name" value="PBS_lyase_HEAT"/>
</dbReference>
<dbReference type="SUPFAM" id="SSF48371">
    <property type="entry name" value="ARM repeat"/>
    <property type="match status" value="1"/>
</dbReference>
<keyword evidence="1" id="KW-0238">DNA-binding</keyword>
<dbReference type="SUPFAM" id="SSF46955">
    <property type="entry name" value="Putative DNA-binding domain"/>
    <property type="match status" value="1"/>
</dbReference>
<dbReference type="Pfam" id="PF13646">
    <property type="entry name" value="HEAT_2"/>
    <property type="match status" value="1"/>
</dbReference>
<dbReference type="STRING" id="1220583.GOACH_04_01110"/>
<reference evidence="3 4" key="1">
    <citation type="submission" date="2012-12" db="EMBL/GenBank/DDBJ databases">
        <title>Whole genome shotgun sequence of Gordonia aichiensis NBRC 108223.</title>
        <authorList>
            <person name="Isaki-Nakamura S."/>
            <person name="Hosoyama A."/>
            <person name="Tsuchikane K."/>
            <person name="Ando Y."/>
            <person name="Baba S."/>
            <person name="Ohji S."/>
            <person name="Hamada M."/>
            <person name="Tamura T."/>
            <person name="Yamazoe A."/>
            <person name="Yamazaki S."/>
            <person name="Fujita N."/>
        </authorList>
    </citation>
    <scope>NUCLEOTIDE SEQUENCE [LARGE SCALE GENOMIC DNA]</scope>
    <source>
        <strain evidence="3 4">NBRC 108223</strain>
    </source>
</reference>
<dbReference type="PROSITE" id="PS50937">
    <property type="entry name" value="HTH_MERR_2"/>
    <property type="match status" value="1"/>
</dbReference>
<feature type="domain" description="HTH merR-type" evidence="2">
    <location>
        <begin position="1"/>
        <end position="69"/>
    </location>
</feature>
<dbReference type="GO" id="GO:0003677">
    <property type="term" value="F:DNA binding"/>
    <property type="evidence" value="ECO:0007669"/>
    <property type="project" value="UniProtKB-KW"/>
</dbReference>
<dbReference type="AlphaFoldDB" id="L7KFQ1"/>
<dbReference type="EMBL" id="BANR01000004">
    <property type="protein sequence ID" value="GAC47715.1"/>
    <property type="molecule type" value="Genomic_DNA"/>
</dbReference>
<dbReference type="SMART" id="SM00567">
    <property type="entry name" value="EZ_HEAT"/>
    <property type="match status" value="4"/>
</dbReference>
<evidence type="ECO:0000259" key="2">
    <source>
        <dbReference type="PROSITE" id="PS50937"/>
    </source>
</evidence>
<dbReference type="InterPro" id="IPR000551">
    <property type="entry name" value="MerR-type_HTH_dom"/>
</dbReference>
<sequence length="331" mass="35145">MLIGEVSQRSGVSVRMLRHYDRLGLVSPTTRTAGGYRDYAPDDIARLFRVVGLRALGVPLSGIKTLLDNPGAADPADMVDELIAQTRQRLSRENELLALLTRIADSAPSDWEDVLRSVRLLQHLDSASAALRQRAALTARGRLAPEALAKAVLAEPDTNVAGTLVWALASVADPTAERILGAGLDSTDPEIRRRAVSALTKLGGDTAVTVLRHALDDDDHTVRDTAILALGTQAHVDVLPHLIAMVVDGSHDVEASDTICDLARASAAADEIATELGRLLADRDLEPQARSRVAQALVDLPGEVAAGILAAHTDDPDPAVAALATLRQRRS</sequence>